<accession>A0A7C5N0U6</accession>
<dbReference type="InterPro" id="IPR014001">
    <property type="entry name" value="Helicase_ATP-bd"/>
</dbReference>
<dbReference type="PANTHER" id="PTHR18934:SF99">
    <property type="entry name" value="ATP-DEPENDENT RNA HELICASE DHX37-RELATED"/>
    <property type="match status" value="1"/>
</dbReference>
<dbReference type="Pfam" id="PF04408">
    <property type="entry name" value="WHD_HA2"/>
    <property type="match status" value="1"/>
</dbReference>
<dbReference type="SMART" id="SM00382">
    <property type="entry name" value="AAA"/>
    <property type="match status" value="1"/>
</dbReference>
<keyword evidence="4" id="KW-0067">ATP-binding</keyword>
<dbReference type="Pfam" id="PF00271">
    <property type="entry name" value="Helicase_C"/>
    <property type="match status" value="1"/>
</dbReference>
<dbReference type="InterPro" id="IPR010222">
    <property type="entry name" value="RNA_helicase_HrpA"/>
</dbReference>
<keyword evidence="1" id="KW-0547">Nucleotide-binding</keyword>
<evidence type="ECO:0000256" key="3">
    <source>
        <dbReference type="ARBA" id="ARBA00022806"/>
    </source>
</evidence>
<evidence type="ECO:0000313" key="7">
    <source>
        <dbReference type="EMBL" id="HHH14060.1"/>
    </source>
</evidence>
<evidence type="ECO:0000259" key="6">
    <source>
        <dbReference type="PROSITE" id="PS51194"/>
    </source>
</evidence>
<dbReference type="InterPro" id="IPR048333">
    <property type="entry name" value="HA2_WH"/>
</dbReference>
<dbReference type="Pfam" id="PF21010">
    <property type="entry name" value="HA2_C"/>
    <property type="match status" value="1"/>
</dbReference>
<dbReference type="Gene3D" id="3.40.50.300">
    <property type="entry name" value="P-loop containing nucleotide triphosphate hydrolases"/>
    <property type="match status" value="2"/>
</dbReference>
<reference evidence="7" key="1">
    <citation type="journal article" date="2020" name="mSystems">
        <title>Genome- and Community-Level Interaction Insights into Carbon Utilization and Element Cycling Functions of Hydrothermarchaeota in Hydrothermal Sediment.</title>
        <authorList>
            <person name="Zhou Z."/>
            <person name="Liu Y."/>
            <person name="Xu W."/>
            <person name="Pan J."/>
            <person name="Luo Z.H."/>
            <person name="Li M."/>
        </authorList>
    </citation>
    <scope>NUCLEOTIDE SEQUENCE [LARGE SCALE GENOMIC DNA]</scope>
    <source>
        <strain evidence="7">HyVt-535</strain>
    </source>
</reference>
<keyword evidence="2 7" id="KW-0378">Hydrolase</keyword>
<dbReference type="InterPro" id="IPR027417">
    <property type="entry name" value="P-loop_NTPase"/>
</dbReference>
<dbReference type="InterPro" id="IPR003593">
    <property type="entry name" value="AAA+_ATPase"/>
</dbReference>
<dbReference type="Proteomes" id="UP000886100">
    <property type="component" value="Unassembled WGS sequence"/>
</dbReference>
<dbReference type="GO" id="GO:0003724">
    <property type="term" value="F:RNA helicase activity"/>
    <property type="evidence" value="ECO:0007669"/>
    <property type="project" value="UniProtKB-EC"/>
</dbReference>
<organism evidence="7">
    <name type="scientific">Thiolapillus brandeum</name>
    <dbReference type="NCBI Taxonomy" id="1076588"/>
    <lineage>
        <taxon>Bacteria</taxon>
        <taxon>Pseudomonadati</taxon>
        <taxon>Pseudomonadota</taxon>
        <taxon>Gammaproteobacteria</taxon>
        <taxon>Chromatiales</taxon>
        <taxon>Sedimenticolaceae</taxon>
        <taxon>Thiolapillus</taxon>
    </lineage>
</organism>
<feature type="domain" description="Helicase ATP-binding" evidence="5">
    <location>
        <begin position="69"/>
        <end position="232"/>
    </location>
</feature>
<evidence type="ECO:0000256" key="4">
    <source>
        <dbReference type="ARBA" id="ARBA00022840"/>
    </source>
</evidence>
<feature type="domain" description="Helicase C-terminal" evidence="6">
    <location>
        <begin position="259"/>
        <end position="426"/>
    </location>
</feature>
<dbReference type="GO" id="GO:0005524">
    <property type="term" value="F:ATP binding"/>
    <property type="evidence" value="ECO:0007669"/>
    <property type="project" value="UniProtKB-KW"/>
</dbReference>
<dbReference type="SMART" id="SM00847">
    <property type="entry name" value="HA2"/>
    <property type="match status" value="1"/>
</dbReference>
<dbReference type="GO" id="GO:0003723">
    <property type="term" value="F:RNA binding"/>
    <property type="evidence" value="ECO:0007669"/>
    <property type="project" value="TreeGrafter"/>
</dbReference>
<gene>
    <name evidence="7" type="primary">hrpA</name>
    <name evidence="7" type="ORF">ENJ98_07465</name>
</gene>
<dbReference type="InterPro" id="IPR001650">
    <property type="entry name" value="Helicase_C-like"/>
</dbReference>
<dbReference type="FunFam" id="3.40.50.300:FF:000439">
    <property type="entry name" value="ATP-dependent RNA helicase HrpA"/>
    <property type="match status" value="1"/>
</dbReference>
<dbReference type="FunFam" id="1.20.120.1080:FF:000005">
    <property type="entry name" value="ATP-dependent helicase HrpA"/>
    <property type="match status" value="1"/>
</dbReference>
<dbReference type="InterPro" id="IPR007502">
    <property type="entry name" value="Helicase-assoc_dom"/>
</dbReference>
<dbReference type="NCBIfam" id="TIGR01967">
    <property type="entry name" value="DEAH_box_HrpA"/>
    <property type="match status" value="1"/>
</dbReference>
<dbReference type="EC" id="3.6.4.13" evidence="7"/>
<evidence type="ECO:0000259" key="5">
    <source>
        <dbReference type="PROSITE" id="PS51192"/>
    </source>
</evidence>
<dbReference type="SUPFAM" id="SSF52540">
    <property type="entry name" value="P-loop containing nucleoside triphosphate hydrolases"/>
    <property type="match status" value="1"/>
</dbReference>
<dbReference type="FunFam" id="3.40.50.300:FF:001922">
    <property type="entry name" value="DEAH (Asp-Glu-Ala-His) box polypeptide 29"/>
    <property type="match status" value="1"/>
</dbReference>
<dbReference type="AlphaFoldDB" id="A0A7C5N0U6"/>
<dbReference type="SMART" id="SM00490">
    <property type="entry name" value="HELICc"/>
    <property type="match status" value="1"/>
</dbReference>
<dbReference type="SMART" id="SM00487">
    <property type="entry name" value="DEXDc"/>
    <property type="match status" value="1"/>
</dbReference>
<proteinExistence type="predicted"/>
<evidence type="ECO:0000256" key="1">
    <source>
        <dbReference type="ARBA" id="ARBA00022741"/>
    </source>
</evidence>
<dbReference type="GO" id="GO:0016787">
    <property type="term" value="F:hydrolase activity"/>
    <property type="evidence" value="ECO:0007669"/>
    <property type="project" value="UniProtKB-KW"/>
</dbReference>
<dbReference type="Pfam" id="PF00270">
    <property type="entry name" value="DEAD"/>
    <property type="match status" value="1"/>
</dbReference>
<feature type="non-terminal residue" evidence="7">
    <location>
        <position position="552"/>
    </location>
</feature>
<dbReference type="Gene3D" id="1.20.120.1080">
    <property type="match status" value="1"/>
</dbReference>
<dbReference type="EMBL" id="DROM01000447">
    <property type="protein sequence ID" value="HHH14060.1"/>
    <property type="molecule type" value="Genomic_DNA"/>
</dbReference>
<comment type="caution">
    <text evidence="7">The sequence shown here is derived from an EMBL/GenBank/DDBJ whole genome shotgun (WGS) entry which is preliminary data.</text>
</comment>
<dbReference type="PROSITE" id="PS51192">
    <property type="entry name" value="HELICASE_ATP_BIND_1"/>
    <property type="match status" value="1"/>
</dbReference>
<sequence>MLADRHPLRRRLRAIARRAREGHAPEEALAAVEAAIERSVALAEQRAARLPTPDFPPELPITQKLGEIRELIEHHQVVILCGETGSGKSTQLPKICLDLGRGVYGRIAHTQPRRIAARSLASRISAELGTEPGTAVGYKVRFHDRVSEKTHVKLLTDGMLLAEIQGDRWLSEYDTIILDEAHERSLNIDFLLGYLKQLLPKRPDLKLIVTSATIDPEKFSRHFDGAPVIEVSGRTYPVEVRYRPPEEAGGERDDAMQQAIVDAVDELSCEGRGDILVFLSGEREIRETAETLRKHGLRATEVLPLYARLSPQEQAKIFRPSGLRRIVLATNVAETSLTVPGIRYVIDTGFARISRYSPRSKIQRLPVEAISRASADQRKGRCGRVAEGICIRLYAEEDYLARPEFTEPEIQRTNLAAVILQMKVLGFGEIERFPFVDPPDSRQVRDGYKVLEEIGALDGLGKVTRLGRKLARLPVDPRIGRMLLEAAHTGCLREILVIGAALSVQDPRDRPLEKQQQADEAHDLFRNEESDFLGFLALWDFLEGKRRHLTQR</sequence>
<dbReference type="InterPro" id="IPR011545">
    <property type="entry name" value="DEAD/DEAH_box_helicase_dom"/>
</dbReference>
<name>A0A7C5N0U6_9GAMM</name>
<dbReference type="CDD" id="cd18791">
    <property type="entry name" value="SF2_C_RHA"/>
    <property type="match status" value="1"/>
</dbReference>
<evidence type="ECO:0000256" key="2">
    <source>
        <dbReference type="ARBA" id="ARBA00022801"/>
    </source>
</evidence>
<protein>
    <submittedName>
        <fullName evidence="7">ATP-dependent RNA helicase HrpA</fullName>
        <ecNumber evidence="7">3.6.4.13</ecNumber>
    </submittedName>
</protein>
<keyword evidence="3 7" id="KW-0347">Helicase</keyword>
<dbReference type="PROSITE" id="PS51194">
    <property type="entry name" value="HELICASE_CTER"/>
    <property type="match status" value="1"/>
</dbReference>
<dbReference type="PANTHER" id="PTHR18934">
    <property type="entry name" value="ATP-DEPENDENT RNA HELICASE"/>
    <property type="match status" value="1"/>
</dbReference>